<reference evidence="1 2" key="1">
    <citation type="submission" date="2023-06" db="EMBL/GenBank/DDBJ databases">
        <title>Cellulomonas sp. MW9 Whole genome sequence.</title>
        <authorList>
            <person name="Park S."/>
        </authorList>
    </citation>
    <scope>NUCLEOTIDE SEQUENCE [LARGE SCALE GENOMIC DNA]</scope>
    <source>
        <strain evidence="1 2">MW9</strain>
    </source>
</reference>
<keyword evidence="2" id="KW-1185">Reference proteome</keyword>
<evidence type="ECO:0000313" key="2">
    <source>
        <dbReference type="Proteomes" id="UP001321453"/>
    </source>
</evidence>
<accession>A0ABT7SA75</accession>
<organism evidence="1 2">
    <name type="scientific">Cellulomonas edaphi</name>
    <dbReference type="NCBI Taxonomy" id="3053468"/>
    <lineage>
        <taxon>Bacteria</taxon>
        <taxon>Bacillati</taxon>
        <taxon>Actinomycetota</taxon>
        <taxon>Actinomycetes</taxon>
        <taxon>Micrococcales</taxon>
        <taxon>Cellulomonadaceae</taxon>
        <taxon>Cellulomonas</taxon>
    </lineage>
</organism>
<dbReference type="InterPro" id="IPR015018">
    <property type="entry name" value="DUF1905"/>
</dbReference>
<dbReference type="RefSeq" id="WP_289448036.1">
    <property type="nucleotide sequence ID" value="NZ_JAUCGR010000004.1"/>
</dbReference>
<dbReference type="SUPFAM" id="SSF141694">
    <property type="entry name" value="AF2212/PG0164-like"/>
    <property type="match status" value="1"/>
</dbReference>
<sequence>MDVEFEAQLWLWDARRTERWTFVSVPEAVADEIAEVAEPVTRGFGSVRVEVRLGDSTWRTSLFPGASTYVLPIKKAVRTAQGCDVGDTVRLRIRLLDV</sequence>
<evidence type="ECO:0000313" key="1">
    <source>
        <dbReference type="EMBL" id="MDM7832533.1"/>
    </source>
</evidence>
<dbReference type="EMBL" id="JAUCGR010000004">
    <property type="protein sequence ID" value="MDM7832533.1"/>
    <property type="molecule type" value="Genomic_DNA"/>
</dbReference>
<dbReference type="InterPro" id="IPR037079">
    <property type="entry name" value="AF2212/PG0164-like_sf"/>
</dbReference>
<gene>
    <name evidence="1" type="ORF">QRT05_14420</name>
</gene>
<dbReference type="Pfam" id="PF08922">
    <property type="entry name" value="DUF1905"/>
    <property type="match status" value="1"/>
</dbReference>
<dbReference type="Proteomes" id="UP001321453">
    <property type="component" value="Unassembled WGS sequence"/>
</dbReference>
<comment type="caution">
    <text evidence="1">The sequence shown here is derived from an EMBL/GenBank/DDBJ whole genome shotgun (WGS) entry which is preliminary data.</text>
</comment>
<proteinExistence type="predicted"/>
<protein>
    <submittedName>
        <fullName evidence="1">DUF1905 domain-containing protein</fullName>
    </submittedName>
</protein>
<dbReference type="Gene3D" id="2.40.30.100">
    <property type="entry name" value="AF2212/PG0164-like"/>
    <property type="match status" value="1"/>
</dbReference>
<name>A0ABT7SA75_9CELL</name>